<evidence type="ECO:0008006" key="3">
    <source>
        <dbReference type="Google" id="ProtNLM"/>
    </source>
</evidence>
<dbReference type="Pfam" id="PF14375">
    <property type="entry name" value="Cys_rich_CWC"/>
    <property type="match status" value="1"/>
</dbReference>
<reference evidence="1 2" key="1">
    <citation type="submission" date="2016-12" db="EMBL/GenBank/DDBJ databases">
        <title>The whole genome sequencing and assembly of Bacillus cohnii DSM 6307T strain.</title>
        <authorList>
            <person name="Lee Y.-J."/>
            <person name="Yi H."/>
            <person name="Bahn Y.-S."/>
            <person name="Kim J.F."/>
            <person name="Lee D.-W."/>
        </authorList>
    </citation>
    <scope>NUCLEOTIDE SEQUENCE [LARGE SCALE GENOMIC DNA]</scope>
    <source>
        <strain evidence="1 2">DSM 6307</strain>
    </source>
</reference>
<dbReference type="KEGG" id="bcoh:BC6307_06495"/>
<evidence type="ECO:0000313" key="1">
    <source>
        <dbReference type="EMBL" id="AST94250.1"/>
    </source>
</evidence>
<proteinExistence type="predicted"/>
<evidence type="ECO:0000313" key="2">
    <source>
        <dbReference type="Proteomes" id="UP000215224"/>
    </source>
</evidence>
<accession>A0A223KXU4</accession>
<sequence length="57" mass="6808">MNNCNKNGDCWCGYEFFPKEIFDLIQEYQLGKSCICKDCLDQFKSDNNFKIRVNTRE</sequence>
<keyword evidence="2" id="KW-1185">Reference proteome</keyword>
<organism evidence="1 2">
    <name type="scientific">Sutcliffiella cohnii</name>
    <dbReference type="NCBI Taxonomy" id="33932"/>
    <lineage>
        <taxon>Bacteria</taxon>
        <taxon>Bacillati</taxon>
        <taxon>Bacillota</taxon>
        <taxon>Bacilli</taxon>
        <taxon>Bacillales</taxon>
        <taxon>Bacillaceae</taxon>
        <taxon>Sutcliffiella</taxon>
    </lineage>
</organism>
<protein>
    <recommendedName>
        <fullName evidence="3">Cysteine-rich CWC</fullName>
    </recommendedName>
</protein>
<dbReference type="Proteomes" id="UP000215224">
    <property type="component" value="Chromosome"/>
</dbReference>
<name>A0A223KXU4_9BACI</name>
<gene>
    <name evidence="1" type="ORF">BC6307_06495</name>
</gene>
<dbReference type="InterPro" id="IPR032720">
    <property type="entry name" value="Cys_rich_CWC"/>
</dbReference>
<dbReference type="AlphaFoldDB" id="A0A223KXU4"/>
<dbReference type="EMBL" id="CP018866">
    <property type="protein sequence ID" value="AST94250.1"/>
    <property type="molecule type" value="Genomic_DNA"/>
</dbReference>